<proteinExistence type="predicted"/>
<dbReference type="Proteomes" id="UP000790709">
    <property type="component" value="Unassembled WGS sequence"/>
</dbReference>
<keyword evidence="2" id="KW-1185">Reference proteome</keyword>
<accession>A0ACB8BLE5</accession>
<dbReference type="EMBL" id="MU266389">
    <property type="protein sequence ID" value="KAH7926071.1"/>
    <property type="molecule type" value="Genomic_DNA"/>
</dbReference>
<organism evidence="1 2">
    <name type="scientific">Leucogyrophana mollusca</name>
    <dbReference type="NCBI Taxonomy" id="85980"/>
    <lineage>
        <taxon>Eukaryota</taxon>
        <taxon>Fungi</taxon>
        <taxon>Dikarya</taxon>
        <taxon>Basidiomycota</taxon>
        <taxon>Agaricomycotina</taxon>
        <taxon>Agaricomycetes</taxon>
        <taxon>Agaricomycetidae</taxon>
        <taxon>Boletales</taxon>
        <taxon>Boletales incertae sedis</taxon>
        <taxon>Leucogyrophana</taxon>
    </lineage>
</organism>
<evidence type="ECO:0000313" key="2">
    <source>
        <dbReference type="Proteomes" id="UP000790709"/>
    </source>
</evidence>
<gene>
    <name evidence="1" type="ORF">BV22DRAFT_1128459</name>
</gene>
<reference evidence="1" key="1">
    <citation type="journal article" date="2021" name="New Phytol.">
        <title>Evolutionary innovations through gain and loss of genes in the ectomycorrhizal Boletales.</title>
        <authorList>
            <person name="Wu G."/>
            <person name="Miyauchi S."/>
            <person name="Morin E."/>
            <person name="Kuo A."/>
            <person name="Drula E."/>
            <person name="Varga T."/>
            <person name="Kohler A."/>
            <person name="Feng B."/>
            <person name="Cao Y."/>
            <person name="Lipzen A."/>
            <person name="Daum C."/>
            <person name="Hundley H."/>
            <person name="Pangilinan J."/>
            <person name="Johnson J."/>
            <person name="Barry K."/>
            <person name="LaButti K."/>
            <person name="Ng V."/>
            <person name="Ahrendt S."/>
            <person name="Min B."/>
            <person name="Choi I.G."/>
            <person name="Park H."/>
            <person name="Plett J.M."/>
            <person name="Magnuson J."/>
            <person name="Spatafora J.W."/>
            <person name="Nagy L.G."/>
            <person name="Henrissat B."/>
            <person name="Grigoriev I.V."/>
            <person name="Yang Z.L."/>
            <person name="Xu J."/>
            <person name="Martin F.M."/>
        </authorList>
    </citation>
    <scope>NUCLEOTIDE SEQUENCE</scope>
    <source>
        <strain evidence="1">KUC20120723A-06</strain>
    </source>
</reference>
<evidence type="ECO:0000313" key="1">
    <source>
        <dbReference type="EMBL" id="KAH7926071.1"/>
    </source>
</evidence>
<sequence length="136" mass="15240">MVSFTRALIVSALAIVVASKAPPASDNCMDGILEDFESHDDDYWMYVFGVPRCQWTKGKWEGLRGNVRFWHLDRKCVKPAAKLLPLKSIVIKTAPHYKMALFSSKDCSGTGHEVGKDNTFISSDLDFAVNSIEIWV</sequence>
<protein>
    <submittedName>
        <fullName evidence="1">Uncharacterized protein</fullName>
    </submittedName>
</protein>
<name>A0ACB8BLE5_9AGAM</name>
<comment type="caution">
    <text evidence="1">The sequence shown here is derived from an EMBL/GenBank/DDBJ whole genome shotgun (WGS) entry which is preliminary data.</text>
</comment>